<dbReference type="PANTHER" id="PTHR37534">
    <property type="entry name" value="TRANSCRIPTIONAL ACTIVATOR PROTEIN UGA3"/>
    <property type="match status" value="1"/>
</dbReference>
<evidence type="ECO:0000256" key="4">
    <source>
        <dbReference type="ARBA" id="ARBA00023125"/>
    </source>
</evidence>
<keyword evidence="5" id="KW-0804">Transcription</keyword>
<keyword evidence="9" id="KW-1185">Reference proteome</keyword>
<proteinExistence type="predicted"/>
<accession>A0AAN7C168</accession>
<feature type="region of interest" description="Disordered" evidence="7">
    <location>
        <begin position="1"/>
        <end position="20"/>
    </location>
</feature>
<feature type="compositionally biased region" description="Low complexity" evidence="7">
    <location>
        <begin position="275"/>
        <end position="294"/>
    </location>
</feature>
<evidence type="ECO:0000256" key="2">
    <source>
        <dbReference type="ARBA" id="ARBA00022833"/>
    </source>
</evidence>
<dbReference type="EMBL" id="MU860556">
    <property type="protein sequence ID" value="KAK4233439.1"/>
    <property type="molecule type" value="Genomic_DNA"/>
</dbReference>
<dbReference type="InterPro" id="IPR021858">
    <property type="entry name" value="Fun_TF"/>
</dbReference>
<keyword evidence="6" id="KW-0539">Nucleus</keyword>
<evidence type="ECO:0000256" key="1">
    <source>
        <dbReference type="ARBA" id="ARBA00004123"/>
    </source>
</evidence>
<evidence type="ECO:0000313" key="9">
    <source>
        <dbReference type="Proteomes" id="UP001303760"/>
    </source>
</evidence>
<evidence type="ECO:0000256" key="5">
    <source>
        <dbReference type="ARBA" id="ARBA00023163"/>
    </source>
</evidence>
<comment type="caution">
    <text evidence="8">The sequence shown here is derived from an EMBL/GenBank/DDBJ whole genome shotgun (WGS) entry which is preliminary data.</text>
</comment>
<sequence length="486" mass="53958">MLHFTAEYDPSDDQPCPLDPRSRGSAIRLSWPYAGNSRRAVVAKLPSLVRNRNGAARNPHTHNARIVHVSYQDVELHYHLTRSPSKGCTRPVLELPLAWNPVNLEVGHRDLFQYFQRTASRSLATFGRDPTELGNTLIRIALASNTASATAVLQSLLALSALHRHDVSSQAVELKISALKALADASGTHIGTTDAIQHVAAGMLLCSFEIHQSSCTSGEWTCYLRGVKDVIQAAGLDNLPHDCDLAALLDWVYYHDVLARFSLRHWRREPTTYNSSASSSAAPSPSSISSTPASIRAEPSQAAPPALALIEQLSEVCDAIPDRLAPMTSANRDDYKTFIQVLDWRIRSMRVATTADDSADTPLLTELYQLAMLVYLNRATENLLNQWPRTQRQIDRAFAILAQLDSCDRQFPVFILGCEAKSDEQRAVVLDLTDRAEKGVSSRSFNHVRRLLQAIWAQDDLAEGDINYWDKLSYVIGCCRIMPTFV</sequence>
<keyword evidence="2" id="KW-0862">Zinc</keyword>
<dbReference type="Proteomes" id="UP001303760">
    <property type="component" value="Unassembled WGS sequence"/>
</dbReference>
<protein>
    <submittedName>
        <fullName evidence="8">Fungal-specific transcription factor domain-containing protein</fullName>
    </submittedName>
</protein>
<evidence type="ECO:0000256" key="3">
    <source>
        <dbReference type="ARBA" id="ARBA00023015"/>
    </source>
</evidence>
<reference evidence="8" key="2">
    <citation type="submission" date="2023-05" db="EMBL/GenBank/DDBJ databases">
        <authorList>
            <consortium name="Lawrence Berkeley National Laboratory"/>
            <person name="Steindorff A."/>
            <person name="Hensen N."/>
            <person name="Bonometti L."/>
            <person name="Westerberg I."/>
            <person name="Brannstrom I.O."/>
            <person name="Guillou S."/>
            <person name="Cros-Aarteil S."/>
            <person name="Calhoun S."/>
            <person name="Haridas S."/>
            <person name="Kuo A."/>
            <person name="Mondo S."/>
            <person name="Pangilinan J."/>
            <person name="Riley R."/>
            <person name="Labutti K."/>
            <person name="Andreopoulos B."/>
            <person name="Lipzen A."/>
            <person name="Chen C."/>
            <person name="Yanf M."/>
            <person name="Daum C."/>
            <person name="Ng V."/>
            <person name="Clum A."/>
            <person name="Ohm R."/>
            <person name="Martin F."/>
            <person name="Silar P."/>
            <person name="Natvig D."/>
            <person name="Lalanne C."/>
            <person name="Gautier V."/>
            <person name="Ament-Velasquez S.L."/>
            <person name="Kruys A."/>
            <person name="Hutchinson M.I."/>
            <person name="Powell A.J."/>
            <person name="Barry K."/>
            <person name="Miller A.N."/>
            <person name="Grigoriev I.V."/>
            <person name="Debuchy R."/>
            <person name="Gladieux P."/>
            <person name="Thoren M.H."/>
            <person name="Johannesson H."/>
        </authorList>
    </citation>
    <scope>NUCLEOTIDE SEQUENCE</scope>
    <source>
        <strain evidence="8">CBS 532.94</strain>
    </source>
</reference>
<dbReference type="Pfam" id="PF11951">
    <property type="entry name" value="Fungal_trans_2"/>
    <property type="match status" value="1"/>
</dbReference>
<dbReference type="AlphaFoldDB" id="A0AAN7C168"/>
<evidence type="ECO:0000256" key="6">
    <source>
        <dbReference type="ARBA" id="ARBA00023242"/>
    </source>
</evidence>
<organism evidence="8 9">
    <name type="scientific">Achaetomium macrosporum</name>
    <dbReference type="NCBI Taxonomy" id="79813"/>
    <lineage>
        <taxon>Eukaryota</taxon>
        <taxon>Fungi</taxon>
        <taxon>Dikarya</taxon>
        <taxon>Ascomycota</taxon>
        <taxon>Pezizomycotina</taxon>
        <taxon>Sordariomycetes</taxon>
        <taxon>Sordariomycetidae</taxon>
        <taxon>Sordariales</taxon>
        <taxon>Chaetomiaceae</taxon>
        <taxon>Achaetomium</taxon>
    </lineage>
</organism>
<dbReference type="GO" id="GO:0045944">
    <property type="term" value="P:positive regulation of transcription by RNA polymerase II"/>
    <property type="evidence" value="ECO:0007669"/>
    <property type="project" value="TreeGrafter"/>
</dbReference>
<name>A0AAN7C168_9PEZI</name>
<keyword evidence="3" id="KW-0805">Transcription regulation</keyword>
<dbReference type="PANTHER" id="PTHR37534:SF39">
    <property type="entry name" value="TRANSCRIPTION FACTOR DOMAIN-CONTAINING PROTEIN"/>
    <property type="match status" value="1"/>
</dbReference>
<feature type="region of interest" description="Disordered" evidence="7">
    <location>
        <begin position="272"/>
        <end position="295"/>
    </location>
</feature>
<reference evidence="8" key="1">
    <citation type="journal article" date="2023" name="Mol. Phylogenet. Evol.">
        <title>Genome-scale phylogeny and comparative genomics of the fungal order Sordariales.</title>
        <authorList>
            <person name="Hensen N."/>
            <person name="Bonometti L."/>
            <person name="Westerberg I."/>
            <person name="Brannstrom I.O."/>
            <person name="Guillou S."/>
            <person name="Cros-Aarteil S."/>
            <person name="Calhoun S."/>
            <person name="Haridas S."/>
            <person name="Kuo A."/>
            <person name="Mondo S."/>
            <person name="Pangilinan J."/>
            <person name="Riley R."/>
            <person name="LaButti K."/>
            <person name="Andreopoulos B."/>
            <person name="Lipzen A."/>
            <person name="Chen C."/>
            <person name="Yan M."/>
            <person name="Daum C."/>
            <person name="Ng V."/>
            <person name="Clum A."/>
            <person name="Steindorff A."/>
            <person name="Ohm R.A."/>
            <person name="Martin F."/>
            <person name="Silar P."/>
            <person name="Natvig D.O."/>
            <person name="Lalanne C."/>
            <person name="Gautier V."/>
            <person name="Ament-Velasquez S.L."/>
            <person name="Kruys A."/>
            <person name="Hutchinson M.I."/>
            <person name="Powell A.J."/>
            <person name="Barry K."/>
            <person name="Miller A.N."/>
            <person name="Grigoriev I.V."/>
            <person name="Debuchy R."/>
            <person name="Gladieux P."/>
            <person name="Hiltunen Thoren M."/>
            <person name="Johannesson H."/>
        </authorList>
    </citation>
    <scope>NUCLEOTIDE SEQUENCE</scope>
    <source>
        <strain evidence="8">CBS 532.94</strain>
    </source>
</reference>
<dbReference type="GO" id="GO:0000976">
    <property type="term" value="F:transcription cis-regulatory region binding"/>
    <property type="evidence" value="ECO:0007669"/>
    <property type="project" value="TreeGrafter"/>
</dbReference>
<keyword evidence="4" id="KW-0238">DNA-binding</keyword>
<comment type="subcellular location">
    <subcellularLocation>
        <location evidence="1">Nucleus</location>
    </subcellularLocation>
</comment>
<gene>
    <name evidence="8" type="ORF">C8A03DRAFT_19496</name>
</gene>
<dbReference type="GO" id="GO:0003700">
    <property type="term" value="F:DNA-binding transcription factor activity"/>
    <property type="evidence" value="ECO:0007669"/>
    <property type="project" value="TreeGrafter"/>
</dbReference>
<evidence type="ECO:0000313" key="8">
    <source>
        <dbReference type="EMBL" id="KAK4233439.1"/>
    </source>
</evidence>
<evidence type="ECO:0000256" key="7">
    <source>
        <dbReference type="SAM" id="MobiDB-lite"/>
    </source>
</evidence>
<dbReference type="GO" id="GO:0005634">
    <property type="term" value="C:nucleus"/>
    <property type="evidence" value="ECO:0007669"/>
    <property type="project" value="UniProtKB-SubCell"/>
</dbReference>